<dbReference type="PANTHER" id="PTHR42801:SF7">
    <property type="entry name" value="SLL1159 PROTEIN"/>
    <property type="match status" value="1"/>
</dbReference>
<dbReference type="GO" id="GO:0008379">
    <property type="term" value="F:thioredoxin peroxidase activity"/>
    <property type="evidence" value="ECO:0007669"/>
    <property type="project" value="TreeGrafter"/>
</dbReference>
<dbReference type="Pfam" id="PF00578">
    <property type="entry name" value="AhpC-TSA"/>
    <property type="match status" value="1"/>
</dbReference>
<evidence type="ECO:0000256" key="9">
    <source>
        <dbReference type="ARBA" id="ARBA00038489"/>
    </source>
</evidence>
<sequence>MSRLIDSIKEYQVAFKKKAPLEIQDIMLKATKKLEDGNISKNALKIGSKASEIKLPNAIGKEVSLFDTLENNDFAVVSFYRGTWCAYCNFELKALQERNDELKQLGAKLIAISPQSPDASLSTKEKHDLQFEVLSDANNKVAKDYGLVFSLAEELRPIYKSFNIDIPASNDDDSYELPMPATYVINKNKEIIFAFIDEDYTKRCEPQDIIDAIKKHK</sequence>
<evidence type="ECO:0000256" key="5">
    <source>
        <dbReference type="ARBA" id="ARBA00023002"/>
    </source>
</evidence>
<protein>
    <recommendedName>
        <fullName evidence="2">thioredoxin-dependent peroxiredoxin</fullName>
        <ecNumber evidence="2">1.11.1.24</ecNumber>
    </recommendedName>
    <alternativeName>
        <fullName evidence="8">Thioredoxin peroxidase</fullName>
    </alternativeName>
    <alternativeName>
        <fullName evidence="10">Thioredoxin-dependent peroxiredoxin Bcp</fullName>
    </alternativeName>
</protein>
<proteinExistence type="inferred from homology"/>
<dbReference type="AlphaFoldDB" id="A0A6L4WWH9"/>
<evidence type="ECO:0000313" key="13">
    <source>
        <dbReference type="EMBL" id="KAB7890451.1"/>
    </source>
</evidence>
<dbReference type="InterPro" id="IPR050924">
    <property type="entry name" value="Peroxiredoxin_BCP/PrxQ"/>
</dbReference>
<name>A0A6L4WWH9_9BACT</name>
<dbReference type="Gene3D" id="3.40.30.10">
    <property type="entry name" value="Glutaredoxin"/>
    <property type="match status" value="1"/>
</dbReference>
<dbReference type="EMBL" id="WFKJ01000006">
    <property type="protein sequence ID" value="KAB7892264.1"/>
    <property type="molecule type" value="Genomic_DNA"/>
</dbReference>
<feature type="domain" description="Thioredoxin" evidence="12">
    <location>
        <begin position="44"/>
        <end position="217"/>
    </location>
</feature>
<evidence type="ECO:0000256" key="10">
    <source>
        <dbReference type="ARBA" id="ARBA00042639"/>
    </source>
</evidence>
<reference evidence="15 16" key="1">
    <citation type="submission" date="2019-10" db="EMBL/GenBank/DDBJ databases">
        <title>Poseidonibacter ostreae sp. nov., isolated from the gut of the Ostrea denselamellosa.</title>
        <authorList>
            <person name="Choi A."/>
        </authorList>
    </citation>
    <scope>NUCLEOTIDE SEQUENCE [LARGE SCALE GENOMIC DNA]</scope>
    <source>
        <strain evidence="13 16">SJOD-M-33</strain>
        <strain evidence="14 15">SJOD-M-5</strain>
    </source>
</reference>
<dbReference type="EMBL" id="WFKK01000005">
    <property type="protein sequence ID" value="KAB7890451.1"/>
    <property type="molecule type" value="Genomic_DNA"/>
</dbReference>
<evidence type="ECO:0000313" key="15">
    <source>
        <dbReference type="Proteomes" id="UP000461010"/>
    </source>
</evidence>
<accession>A0A6L4WWH9</accession>
<comment type="function">
    <text evidence="1">Thiol-specific peroxidase that catalyzes the reduction of hydrogen peroxide and organic hydroperoxides to water and alcohols, respectively. Plays a role in cell protection against oxidative stress by detoxifying peroxides and as sensor of hydrogen peroxide-mediated signaling events.</text>
</comment>
<dbReference type="GO" id="GO:0005737">
    <property type="term" value="C:cytoplasm"/>
    <property type="evidence" value="ECO:0007669"/>
    <property type="project" value="TreeGrafter"/>
</dbReference>
<keyword evidence="4" id="KW-0049">Antioxidant</keyword>
<keyword evidence="5" id="KW-0560">Oxidoreductase</keyword>
<dbReference type="SUPFAM" id="SSF52833">
    <property type="entry name" value="Thioredoxin-like"/>
    <property type="match status" value="1"/>
</dbReference>
<dbReference type="EC" id="1.11.1.24" evidence="2"/>
<keyword evidence="6" id="KW-1015">Disulfide bond</keyword>
<dbReference type="PANTHER" id="PTHR42801">
    <property type="entry name" value="THIOREDOXIN-DEPENDENT PEROXIDE REDUCTASE"/>
    <property type="match status" value="1"/>
</dbReference>
<evidence type="ECO:0000256" key="3">
    <source>
        <dbReference type="ARBA" id="ARBA00022559"/>
    </source>
</evidence>
<comment type="similarity">
    <text evidence="9">Belongs to the peroxiredoxin family. BCP/PrxQ subfamily.</text>
</comment>
<dbReference type="Proteomes" id="UP000461010">
    <property type="component" value="Unassembled WGS sequence"/>
</dbReference>
<evidence type="ECO:0000256" key="6">
    <source>
        <dbReference type="ARBA" id="ARBA00023157"/>
    </source>
</evidence>
<evidence type="ECO:0000256" key="4">
    <source>
        <dbReference type="ARBA" id="ARBA00022862"/>
    </source>
</evidence>
<comment type="catalytic activity">
    <reaction evidence="11">
        <text>a hydroperoxide + [thioredoxin]-dithiol = an alcohol + [thioredoxin]-disulfide + H2O</text>
        <dbReference type="Rhea" id="RHEA:62620"/>
        <dbReference type="Rhea" id="RHEA-COMP:10698"/>
        <dbReference type="Rhea" id="RHEA-COMP:10700"/>
        <dbReference type="ChEBI" id="CHEBI:15377"/>
        <dbReference type="ChEBI" id="CHEBI:29950"/>
        <dbReference type="ChEBI" id="CHEBI:30879"/>
        <dbReference type="ChEBI" id="CHEBI:35924"/>
        <dbReference type="ChEBI" id="CHEBI:50058"/>
        <dbReference type="EC" id="1.11.1.24"/>
    </reaction>
</comment>
<dbReference type="InterPro" id="IPR000866">
    <property type="entry name" value="AhpC/TSA"/>
</dbReference>
<dbReference type="CDD" id="cd02970">
    <property type="entry name" value="PRX_like2"/>
    <property type="match status" value="1"/>
</dbReference>
<evidence type="ECO:0000259" key="12">
    <source>
        <dbReference type="PROSITE" id="PS51352"/>
    </source>
</evidence>
<evidence type="ECO:0000256" key="8">
    <source>
        <dbReference type="ARBA" id="ARBA00032824"/>
    </source>
</evidence>
<keyword evidence="15" id="KW-1185">Reference proteome</keyword>
<keyword evidence="7" id="KW-0676">Redox-active center</keyword>
<dbReference type="InterPro" id="IPR013766">
    <property type="entry name" value="Thioredoxin_domain"/>
</dbReference>
<dbReference type="PROSITE" id="PS51352">
    <property type="entry name" value="THIOREDOXIN_2"/>
    <property type="match status" value="1"/>
</dbReference>
<evidence type="ECO:0000256" key="1">
    <source>
        <dbReference type="ARBA" id="ARBA00003330"/>
    </source>
</evidence>
<dbReference type="RefSeq" id="WP_152188323.1">
    <property type="nucleotide sequence ID" value="NZ_WFKI01000008.1"/>
</dbReference>
<dbReference type="GO" id="GO:0045454">
    <property type="term" value="P:cell redox homeostasis"/>
    <property type="evidence" value="ECO:0007669"/>
    <property type="project" value="TreeGrafter"/>
</dbReference>
<evidence type="ECO:0000256" key="11">
    <source>
        <dbReference type="ARBA" id="ARBA00049091"/>
    </source>
</evidence>
<evidence type="ECO:0000313" key="16">
    <source>
        <dbReference type="Proteomes" id="UP000472839"/>
    </source>
</evidence>
<dbReference type="InterPro" id="IPR036249">
    <property type="entry name" value="Thioredoxin-like_sf"/>
</dbReference>
<keyword evidence="3" id="KW-0575">Peroxidase</keyword>
<dbReference type="GO" id="GO:0034599">
    <property type="term" value="P:cellular response to oxidative stress"/>
    <property type="evidence" value="ECO:0007669"/>
    <property type="project" value="TreeGrafter"/>
</dbReference>
<evidence type="ECO:0000256" key="7">
    <source>
        <dbReference type="ARBA" id="ARBA00023284"/>
    </source>
</evidence>
<evidence type="ECO:0000313" key="14">
    <source>
        <dbReference type="EMBL" id="KAB7892264.1"/>
    </source>
</evidence>
<comment type="caution">
    <text evidence="13">The sequence shown here is derived from an EMBL/GenBank/DDBJ whole genome shotgun (WGS) entry which is preliminary data.</text>
</comment>
<gene>
    <name evidence="14" type="ORF">GBG18_03150</name>
    <name evidence="13" type="ORF">GBG19_03050</name>
</gene>
<dbReference type="Proteomes" id="UP000472839">
    <property type="component" value="Unassembled WGS sequence"/>
</dbReference>
<organism evidence="13 16">
    <name type="scientific">Poseidonibacter ostreae</name>
    <dbReference type="NCBI Taxonomy" id="2654171"/>
    <lineage>
        <taxon>Bacteria</taxon>
        <taxon>Pseudomonadati</taxon>
        <taxon>Campylobacterota</taxon>
        <taxon>Epsilonproteobacteria</taxon>
        <taxon>Campylobacterales</taxon>
        <taxon>Arcobacteraceae</taxon>
        <taxon>Poseidonibacter</taxon>
    </lineage>
</organism>
<evidence type="ECO:0000256" key="2">
    <source>
        <dbReference type="ARBA" id="ARBA00013017"/>
    </source>
</evidence>